<reference evidence="2" key="1">
    <citation type="submission" date="2025-08" db="UniProtKB">
        <authorList>
            <consortium name="RefSeq"/>
        </authorList>
    </citation>
    <scope>IDENTIFICATION</scope>
    <source>
        <tissue evidence="2">Whole organism</tissue>
    </source>
</reference>
<protein>
    <submittedName>
        <fullName evidence="2">Uncharacterized protein LOC127749475</fullName>
    </submittedName>
</protein>
<accession>A0A9C6WYP3</accession>
<sequence>MHLMLLPALFKSNASITIDKALVQPGGKKVWRPTSAESRNGFILHVKHANDIKTQLEKRQEFMKSVGCSCQPLIVVCGSKLTSITHYQLSIDSIIYTVPGPLQAVDYLFKAFQSLHSWYPVEAEQVWLFLQRDVYGIVSQHDNIKSSSLTLAQALRNNLK</sequence>
<dbReference type="OrthoDB" id="7698488at2759"/>
<keyword evidence="1" id="KW-1185">Reference proteome</keyword>
<dbReference type="Proteomes" id="UP000504606">
    <property type="component" value="Unplaced"/>
</dbReference>
<dbReference type="GeneID" id="127749475"/>
<evidence type="ECO:0000313" key="2">
    <source>
        <dbReference type="RefSeq" id="XP_052123665.1"/>
    </source>
</evidence>
<evidence type="ECO:0000313" key="1">
    <source>
        <dbReference type="Proteomes" id="UP000504606"/>
    </source>
</evidence>
<proteinExistence type="predicted"/>
<organism evidence="1 2">
    <name type="scientific">Frankliniella occidentalis</name>
    <name type="common">Western flower thrips</name>
    <name type="synonym">Euthrips occidentalis</name>
    <dbReference type="NCBI Taxonomy" id="133901"/>
    <lineage>
        <taxon>Eukaryota</taxon>
        <taxon>Metazoa</taxon>
        <taxon>Ecdysozoa</taxon>
        <taxon>Arthropoda</taxon>
        <taxon>Hexapoda</taxon>
        <taxon>Insecta</taxon>
        <taxon>Pterygota</taxon>
        <taxon>Neoptera</taxon>
        <taxon>Paraneoptera</taxon>
        <taxon>Thysanoptera</taxon>
        <taxon>Terebrantia</taxon>
        <taxon>Thripoidea</taxon>
        <taxon>Thripidae</taxon>
        <taxon>Frankliniella</taxon>
    </lineage>
</organism>
<dbReference type="AlphaFoldDB" id="A0A9C6WYP3"/>
<dbReference type="KEGG" id="foc:127749475"/>
<gene>
    <name evidence="2" type="primary">LOC127749475</name>
</gene>
<dbReference type="RefSeq" id="XP_052123665.1">
    <property type="nucleotide sequence ID" value="XM_052267705.1"/>
</dbReference>
<name>A0A9C6WYP3_FRAOC</name>